<protein>
    <recommendedName>
        <fullName evidence="3">ABM domain-containing protein</fullName>
    </recommendedName>
</protein>
<dbReference type="EMBL" id="JADCKQ010000008">
    <property type="protein sequence ID" value="MBI1494356.1"/>
    <property type="molecule type" value="Genomic_DNA"/>
</dbReference>
<evidence type="ECO:0000313" key="1">
    <source>
        <dbReference type="EMBL" id="MBI1494356.1"/>
    </source>
</evidence>
<proteinExistence type="predicted"/>
<sequence>MSVLERVRFKTIPGTNEAAFLKAAEATSIWAKQQPGFMYRTLVKDGDHWEDLVYWNNEANAKAAGEAFVRAPENAELGAMIAPDTVVMSHLPQMHEAYAKGY</sequence>
<dbReference type="SUPFAM" id="SSF54909">
    <property type="entry name" value="Dimeric alpha+beta barrel"/>
    <property type="match status" value="1"/>
</dbReference>
<evidence type="ECO:0000313" key="2">
    <source>
        <dbReference type="Proteomes" id="UP000640583"/>
    </source>
</evidence>
<keyword evidence="2" id="KW-1185">Reference proteome</keyword>
<dbReference type="Proteomes" id="UP000640583">
    <property type="component" value="Unassembled WGS sequence"/>
</dbReference>
<organism evidence="1 2">
    <name type="scientific">Halocynthiibacter styelae</name>
    <dbReference type="NCBI Taxonomy" id="2761955"/>
    <lineage>
        <taxon>Bacteria</taxon>
        <taxon>Pseudomonadati</taxon>
        <taxon>Pseudomonadota</taxon>
        <taxon>Alphaproteobacteria</taxon>
        <taxon>Rhodobacterales</taxon>
        <taxon>Paracoccaceae</taxon>
        <taxon>Halocynthiibacter</taxon>
    </lineage>
</organism>
<name>A0A8J7INY5_9RHOB</name>
<reference evidence="1" key="1">
    <citation type="submission" date="2020-10" db="EMBL/GenBank/DDBJ databases">
        <title>Paenihalocynthiibacter styelae gen. nov., sp. nov., isolated from stalked sea squirt Styela clava.</title>
        <authorList>
            <person name="Kim Y.-O."/>
            <person name="Yoon J.-H."/>
        </authorList>
    </citation>
    <scope>NUCLEOTIDE SEQUENCE</scope>
    <source>
        <strain evidence="1">MYP1-1</strain>
    </source>
</reference>
<dbReference type="AlphaFoldDB" id="A0A8J7INY5"/>
<accession>A0A8J7INY5</accession>
<dbReference type="InterPro" id="IPR011008">
    <property type="entry name" value="Dimeric_a/b-barrel"/>
</dbReference>
<evidence type="ECO:0008006" key="3">
    <source>
        <dbReference type="Google" id="ProtNLM"/>
    </source>
</evidence>
<gene>
    <name evidence="1" type="ORF">H1D41_11965</name>
</gene>
<comment type="caution">
    <text evidence="1">The sequence shown here is derived from an EMBL/GenBank/DDBJ whole genome shotgun (WGS) entry which is preliminary data.</text>
</comment>
<dbReference type="RefSeq" id="WP_228849124.1">
    <property type="nucleotide sequence ID" value="NZ_JADCKQ010000008.1"/>
</dbReference>